<name>A0A348ANB5_9FIRM</name>
<dbReference type="KEGG" id="mana:MAMMFC1_03258"/>
<dbReference type="Proteomes" id="UP000276437">
    <property type="component" value="Chromosome"/>
</dbReference>
<evidence type="ECO:0000313" key="2">
    <source>
        <dbReference type="EMBL" id="BBB92563.1"/>
    </source>
</evidence>
<keyword evidence="1" id="KW-1133">Transmembrane helix</keyword>
<keyword evidence="1" id="KW-0812">Transmembrane</keyword>
<keyword evidence="1" id="KW-0472">Membrane</keyword>
<accession>A0A348ANB5</accession>
<evidence type="ECO:0000313" key="3">
    <source>
        <dbReference type="Proteomes" id="UP000276437"/>
    </source>
</evidence>
<gene>
    <name evidence="2" type="ORF">MAMMFC1_03258</name>
</gene>
<feature type="transmembrane region" description="Helical" evidence="1">
    <location>
        <begin position="46"/>
        <end position="65"/>
    </location>
</feature>
<reference evidence="2 3" key="1">
    <citation type="journal article" date="2018" name="Int. J. Syst. Evol. Microbiol.">
        <title>Methylomusa anaerophila gen. nov., sp. nov., an anaerobic methanol-utilizing bacterium isolated from a microbial fuel cell.</title>
        <authorList>
            <person name="Amano N."/>
            <person name="Yamamuro A."/>
            <person name="Miyahara M."/>
            <person name="Kouzuma A."/>
            <person name="Abe T."/>
            <person name="Watanabe K."/>
        </authorList>
    </citation>
    <scope>NUCLEOTIDE SEQUENCE [LARGE SCALE GENOMIC DNA]</scope>
    <source>
        <strain evidence="2 3">MMFC1</strain>
    </source>
</reference>
<dbReference type="EMBL" id="AP018449">
    <property type="protein sequence ID" value="BBB92563.1"/>
    <property type="molecule type" value="Genomic_DNA"/>
</dbReference>
<proteinExistence type="predicted"/>
<protein>
    <submittedName>
        <fullName evidence="2">Uncharacterized protein</fullName>
    </submittedName>
</protein>
<keyword evidence="3" id="KW-1185">Reference proteome</keyword>
<sequence length="102" mass="10993">MMPSEAKASIMPPLVANRDLLVVSLQLKKPGTRWGRLRAIRQFDRVAAPLVNLATILTVLATSLVPKNGTLLLDYTLTLMGQGLSARDAVIAAGKTRLNQSL</sequence>
<organism evidence="2 3">
    <name type="scientific">Methylomusa anaerophila</name>
    <dbReference type="NCBI Taxonomy" id="1930071"/>
    <lineage>
        <taxon>Bacteria</taxon>
        <taxon>Bacillati</taxon>
        <taxon>Bacillota</taxon>
        <taxon>Negativicutes</taxon>
        <taxon>Selenomonadales</taxon>
        <taxon>Sporomusaceae</taxon>
        <taxon>Methylomusa</taxon>
    </lineage>
</organism>
<evidence type="ECO:0000256" key="1">
    <source>
        <dbReference type="SAM" id="Phobius"/>
    </source>
</evidence>
<dbReference type="AlphaFoldDB" id="A0A348ANB5"/>